<keyword evidence="8 10" id="KW-0675">Receptor</keyword>
<dbReference type="GO" id="GO:0005886">
    <property type="term" value="C:plasma membrane"/>
    <property type="evidence" value="ECO:0007669"/>
    <property type="project" value="UniProtKB-SubCell"/>
</dbReference>
<keyword evidence="7" id="KW-0472">Membrane</keyword>
<dbReference type="PANTHER" id="PTHR21137:SF35">
    <property type="entry name" value="ODORANT RECEPTOR 19A-RELATED"/>
    <property type="match status" value="1"/>
</dbReference>
<reference evidence="10" key="2">
    <citation type="submission" date="2015-08" db="EMBL/GenBank/DDBJ databases">
        <authorList>
            <person name="Babu N.S."/>
            <person name="Beckwith C.J."/>
            <person name="Beseler K.G."/>
            <person name="Brison A."/>
            <person name="Carone J.V."/>
            <person name="Caskin T.P."/>
            <person name="Diamond M."/>
            <person name="Durham M.E."/>
            <person name="Foxe J.M."/>
            <person name="Go M."/>
            <person name="Henderson B.A."/>
            <person name="Jones I.B."/>
            <person name="McGettigan J.A."/>
            <person name="Micheletti S.J."/>
            <person name="Nasrallah M.E."/>
            <person name="Ortiz D."/>
            <person name="Piller C.R."/>
            <person name="Privatt S.R."/>
            <person name="Schneider S.L."/>
            <person name="Sharp S."/>
            <person name="Smith T.C."/>
            <person name="Stanton J.D."/>
            <person name="Ullery H.E."/>
            <person name="Wilson R.J."/>
            <person name="Serrano M.G."/>
            <person name="Buck G."/>
            <person name="Lee V."/>
            <person name="Wang Y."/>
            <person name="Carvalho R."/>
            <person name="Voegtly L."/>
            <person name="Shi R."/>
            <person name="Duckworth R."/>
            <person name="Johnson A."/>
            <person name="Loviza R."/>
            <person name="Walstead R."/>
            <person name="Shah Z."/>
            <person name="Kiflezghi M."/>
            <person name="Wade K."/>
            <person name="Ball S.L."/>
            <person name="Bradley K.W."/>
            <person name="Asai D.J."/>
            <person name="Bowman C.A."/>
            <person name="Russell D.A."/>
            <person name="Pope W.H."/>
            <person name="Jacobs-Sera D."/>
            <person name="Hendrix R.W."/>
            <person name="Hatfull G.F."/>
        </authorList>
    </citation>
    <scope>NUCLEOTIDE SEQUENCE</scope>
</reference>
<evidence type="ECO:0000313" key="10">
    <source>
        <dbReference type="EMBL" id="ALR72561.1"/>
    </source>
</evidence>
<evidence type="ECO:0000256" key="6">
    <source>
        <dbReference type="ARBA" id="ARBA00022989"/>
    </source>
</evidence>
<accession>A0A0S3J3H0</accession>
<evidence type="ECO:0000256" key="1">
    <source>
        <dbReference type="ARBA" id="ARBA00004651"/>
    </source>
</evidence>
<evidence type="ECO:0000256" key="9">
    <source>
        <dbReference type="ARBA" id="ARBA00023224"/>
    </source>
</evidence>
<keyword evidence="2" id="KW-1003">Cell membrane</keyword>
<keyword evidence="5" id="KW-0552">Olfaction</keyword>
<evidence type="ECO:0000256" key="5">
    <source>
        <dbReference type="ARBA" id="ARBA00022725"/>
    </source>
</evidence>
<keyword evidence="3" id="KW-0716">Sensory transduction</keyword>
<name>A0A0S3J3H0_9CUCU</name>
<evidence type="ECO:0000256" key="8">
    <source>
        <dbReference type="ARBA" id="ARBA00023170"/>
    </source>
</evidence>
<protein>
    <submittedName>
        <fullName evidence="10">Odorant receptor OR16</fullName>
    </submittedName>
</protein>
<dbReference type="GO" id="GO:0005549">
    <property type="term" value="F:odorant binding"/>
    <property type="evidence" value="ECO:0007669"/>
    <property type="project" value="InterPro"/>
</dbReference>
<evidence type="ECO:0000256" key="2">
    <source>
        <dbReference type="ARBA" id="ARBA00022475"/>
    </source>
</evidence>
<dbReference type="GO" id="GO:0007165">
    <property type="term" value="P:signal transduction"/>
    <property type="evidence" value="ECO:0007669"/>
    <property type="project" value="UniProtKB-KW"/>
</dbReference>
<reference evidence="10" key="1">
    <citation type="journal article" date="2015" name="BMC Genomics">
        <title>Candidate chemosensory genes identified in Colaphellus bowringi by antennal transcriptome analysis.</title>
        <authorList>
            <person name="Li X.M."/>
            <person name="Zhu X.Y."/>
            <person name="Wang Z.Q."/>
            <person name="Wang Y."/>
            <person name="He P."/>
            <person name="Chen G."/>
            <person name="Sun L."/>
            <person name="Deng D.G."/>
            <person name="Zhang Y.N."/>
        </authorList>
    </citation>
    <scope>NUCLEOTIDE SEQUENCE</scope>
</reference>
<evidence type="ECO:0000256" key="4">
    <source>
        <dbReference type="ARBA" id="ARBA00022692"/>
    </source>
</evidence>
<keyword evidence="6" id="KW-1133">Transmembrane helix</keyword>
<keyword evidence="9" id="KW-0807">Transducer</keyword>
<dbReference type="PANTHER" id="PTHR21137">
    <property type="entry name" value="ODORANT RECEPTOR"/>
    <property type="match status" value="1"/>
</dbReference>
<comment type="subcellular location">
    <subcellularLocation>
        <location evidence="1">Cell membrane</location>
        <topology evidence="1">Multi-pass membrane protein</topology>
    </subcellularLocation>
</comment>
<keyword evidence="4" id="KW-0812">Transmembrane</keyword>
<dbReference type="InterPro" id="IPR004117">
    <property type="entry name" value="7tm6_olfct_rcpt"/>
</dbReference>
<dbReference type="EMBL" id="KT381555">
    <property type="protein sequence ID" value="ALR72561.1"/>
    <property type="molecule type" value="mRNA"/>
</dbReference>
<evidence type="ECO:0000256" key="3">
    <source>
        <dbReference type="ARBA" id="ARBA00022606"/>
    </source>
</evidence>
<dbReference type="GO" id="GO:0004984">
    <property type="term" value="F:olfactory receptor activity"/>
    <property type="evidence" value="ECO:0007669"/>
    <property type="project" value="InterPro"/>
</dbReference>
<dbReference type="Pfam" id="PF02949">
    <property type="entry name" value="7tm_6"/>
    <property type="match status" value="1"/>
</dbReference>
<organism evidence="10">
    <name type="scientific">Colaphellus bowringi</name>
    <dbReference type="NCBI Taxonomy" id="561076"/>
    <lineage>
        <taxon>Eukaryota</taxon>
        <taxon>Metazoa</taxon>
        <taxon>Ecdysozoa</taxon>
        <taxon>Arthropoda</taxon>
        <taxon>Hexapoda</taxon>
        <taxon>Insecta</taxon>
        <taxon>Pterygota</taxon>
        <taxon>Neoptera</taxon>
        <taxon>Endopterygota</taxon>
        <taxon>Coleoptera</taxon>
        <taxon>Polyphaga</taxon>
        <taxon>Cucujiformia</taxon>
        <taxon>Chrysomeloidea</taxon>
        <taxon>Chrysomelidae</taxon>
        <taxon>Chrysomelinae</taxon>
        <taxon>Chrysomelini</taxon>
        <taxon>Colaphellus</taxon>
    </lineage>
</organism>
<dbReference type="AlphaFoldDB" id="A0A0S3J3H0"/>
<sequence>MDIVVLTLISLTAIQFKLLNKGVAKIFKGITNLEQADVVIRERIQKYKNHHAFLMTFRNELNNLFSNAILAYMGVIITTQCTELYVLFSWNSIQEGIRAVLYASTMFFELYICYCLPAQDLIDEAEKLPISIYCSKWYQYPNHFKDVLLLLGQFQLNMLISAGGVAILDIQTGFAALKSMVSYFAFLRTVGASSEK</sequence>
<evidence type="ECO:0000256" key="7">
    <source>
        <dbReference type="ARBA" id="ARBA00023136"/>
    </source>
</evidence>
<proteinExistence type="evidence at transcript level"/>